<accession>A0AAV5ABL3</accession>
<protein>
    <submittedName>
        <fullName evidence="2">Uncharacterized protein</fullName>
    </submittedName>
</protein>
<reference evidence="2" key="1">
    <citation type="submission" date="2021-10" db="EMBL/GenBank/DDBJ databases">
        <title>De novo Genome Assembly of Clathrus columnatus (Basidiomycota, Fungi) Using Illumina and Nanopore Sequence Data.</title>
        <authorList>
            <person name="Ogiso-Tanaka E."/>
            <person name="Itagaki H."/>
            <person name="Hosoya T."/>
            <person name="Hosaka K."/>
        </authorList>
    </citation>
    <scope>NUCLEOTIDE SEQUENCE</scope>
    <source>
        <strain evidence="2">MO-923</strain>
    </source>
</reference>
<proteinExistence type="predicted"/>
<feature type="transmembrane region" description="Helical" evidence="1">
    <location>
        <begin position="31"/>
        <end position="52"/>
    </location>
</feature>
<evidence type="ECO:0000313" key="3">
    <source>
        <dbReference type="Proteomes" id="UP001050691"/>
    </source>
</evidence>
<comment type="caution">
    <text evidence="2">The sequence shown here is derived from an EMBL/GenBank/DDBJ whole genome shotgun (WGS) entry which is preliminary data.</text>
</comment>
<keyword evidence="1" id="KW-0472">Membrane</keyword>
<dbReference type="AlphaFoldDB" id="A0AAV5ABL3"/>
<dbReference type="EMBL" id="BPWL01000005">
    <property type="protein sequence ID" value="GJJ10104.1"/>
    <property type="molecule type" value="Genomic_DNA"/>
</dbReference>
<keyword evidence="3" id="KW-1185">Reference proteome</keyword>
<name>A0AAV5ABL3_9AGAM</name>
<feature type="transmembrane region" description="Helical" evidence="1">
    <location>
        <begin position="110"/>
        <end position="128"/>
    </location>
</feature>
<gene>
    <name evidence="2" type="ORF">Clacol_004330</name>
</gene>
<dbReference type="Proteomes" id="UP001050691">
    <property type="component" value="Unassembled WGS sequence"/>
</dbReference>
<organism evidence="2 3">
    <name type="scientific">Clathrus columnatus</name>
    <dbReference type="NCBI Taxonomy" id="1419009"/>
    <lineage>
        <taxon>Eukaryota</taxon>
        <taxon>Fungi</taxon>
        <taxon>Dikarya</taxon>
        <taxon>Basidiomycota</taxon>
        <taxon>Agaricomycotina</taxon>
        <taxon>Agaricomycetes</taxon>
        <taxon>Phallomycetidae</taxon>
        <taxon>Phallales</taxon>
        <taxon>Clathraceae</taxon>
        <taxon>Clathrus</taxon>
    </lineage>
</organism>
<keyword evidence="1" id="KW-1133">Transmembrane helix</keyword>
<sequence length="193" mass="21491">MHGPTTLYHYFIFRDYITFSEHTTLIASLPILNLIGNIAVILSDALAFLGVIRQIWGLWKEKRSLHLQTNADLVDLLLQQGILRFSFVSLVAIVASLIEFFSPLVGSNLAVVQNVLSALLICEFTLALRQRNAKKAVPNQSALELELPNLNSSFLNNPMHSIQTVFGHIHESIITDMGERIDRVGIDGQGDQV</sequence>
<evidence type="ECO:0000313" key="2">
    <source>
        <dbReference type="EMBL" id="GJJ10104.1"/>
    </source>
</evidence>
<evidence type="ECO:0000256" key="1">
    <source>
        <dbReference type="SAM" id="Phobius"/>
    </source>
</evidence>
<feature type="transmembrane region" description="Helical" evidence="1">
    <location>
        <begin position="73"/>
        <end position="98"/>
    </location>
</feature>
<keyword evidence="1" id="KW-0812">Transmembrane</keyword>